<feature type="chain" id="PRO_5016856357" evidence="4">
    <location>
        <begin position="24"/>
        <end position="186"/>
    </location>
</feature>
<evidence type="ECO:0000313" key="7">
    <source>
        <dbReference type="Proteomes" id="UP000252023"/>
    </source>
</evidence>
<protein>
    <submittedName>
        <fullName evidence="6">TlpA family protein disulfide reductase</fullName>
    </submittedName>
</protein>
<dbReference type="AlphaFoldDB" id="A0A344PHE0"/>
<dbReference type="GO" id="GO:0030313">
    <property type="term" value="C:cell envelope"/>
    <property type="evidence" value="ECO:0007669"/>
    <property type="project" value="UniProtKB-SubCell"/>
</dbReference>
<dbReference type="PANTHER" id="PTHR42852:SF17">
    <property type="entry name" value="THIOREDOXIN-LIKE PROTEIN HI_1115"/>
    <property type="match status" value="1"/>
</dbReference>
<dbReference type="Proteomes" id="UP000252023">
    <property type="component" value="Chromosome"/>
</dbReference>
<evidence type="ECO:0000313" key="6">
    <source>
        <dbReference type="EMBL" id="AXC48795.1"/>
    </source>
</evidence>
<dbReference type="CDD" id="cd02966">
    <property type="entry name" value="TlpA_like_family"/>
    <property type="match status" value="1"/>
</dbReference>
<keyword evidence="4" id="KW-0732">Signal</keyword>
<accession>A0A344PHE0</accession>
<evidence type="ECO:0000256" key="3">
    <source>
        <dbReference type="ARBA" id="ARBA00023284"/>
    </source>
</evidence>
<dbReference type="PROSITE" id="PS51352">
    <property type="entry name" value="THIOREDOXIN_2"/>
    <property type="match status" value="1"/>
</dbReference>
<evidence type="ECO:0000259" key="5">
    <source>
        <dbReference type="PROSITE" id="PS51352"/>
    </source>
</evidence>
<feature type="signal peptide" evidence="4">
    <location>
        <begin position="1"/>
        <end position="23"/>
    </location>
</feature>
<name>A0A344PHE0_9RHOB</name>
<dbReference type="InterPro" id="IPR050553">
    <property type="entry name" value="Thioredoxin_ResA/DsbE_sf"/>
</dbReference>
<dbReference type="GO" id="GO:0015036">
    <property type="term" value="F:disulfide oxidoreductase activity"/>
    <property type="evidence" value="ECO:0007669"/>
    <property type="project" value="UniProtKB-ARBA"/>
</dbReference>
<organism evidence="6 7">
    <name type="scientific">Paracoccus suum</name>
    <dbReference type="NCBI Taxonomy" id="2259340"/>
    <lineage>
        <taxon>Bacteria</taxon>
        <taxon>Pseudomonadati</taxon>
        <taxon>Pseudomonadota</taxon>
        <taxon>Alphaproteobacteria</taxon>
        <taxon>Rhodobacterales</taxon>
        <taxon>Paracoccaceae</taxon>
        <taxon>Paracoccus</taxon>
    </lineage>
</organism>
<keyword evidence="3" id="KW-0676">Redox-active center</keyword>
<keyword evidence="2" id="KW-0201">Cytochrome c-type biogenesis</keyword>
<dbReference type="KEGG" id="pars:DRW48_03005"/>
<evidence type="ECO:0000256" key="2">
    <source>
        <dbReference type="ARBA" id="ARBA00022748"/>
    </source>
</evidence>
<dbReference type="GO" id="GO:0017004">
    <property type="term" value="P:cytochrome complex assembly"/>
    <property type="evidence" value="ECO:0007669"/>
    <property type="project" value="UniProtKB-KW"/>
</dbReference>
<keyword evidence="7" id="KW-1185">Reference proteome</keyword>
<reference evidence="7" key="1">
    <citation type="submission" date="2018-07" db="EMBL/GenBank/DDBJ databases">
        <title>Genome sequencing of Paracoccus sp. SC2-6.</title>
        <authorList>
            <person name="Heo J."/>
            <person name="Kim S.-J."/>
            <person name="Kwon S.-W."/>
        </authorList>
    </citation>
    <scope>NUCLEOTIDE SEQUENCE [LARGE SCALE GENOMIC DNA]</scope>
    <source>
        <strain evidence="7">SC2-6</strain>
    </source>
</reference>
<dbReference type="InterPro" id="IPR013766">
    <property type="entry name" value="Thioredoxin_domain"/>
</dbReference>
<dbReference type="InterPro" id="IPR036249">
    <property type="entry name" value="Thioredoxin-like_sf"/>
</dbReference>
<dbReference type="PROSITE" id="PS00194">
    <property type="entry name" value="THIOREDOXIN_1"/>
    <property type="match status" value="1"/>
</dbReference>
<gene>
    <name evidence="6" type="ORF">DRW48_03005</name>
</gene>
<dbReference type="SUPFAM" id="SSF52833">
    <property type="entry name" value="Thioredoxin-like"/>
    <property type="match status" value="1"/>
</dbReference>
<dbReference type="EMBL" id="CP030918">
    <property type="protein sequence ID" value="AXC48795.1"/>
    <property type="molecule type" value="Genomic_DNA"/>
</dbReference>
<sequence length="186" mass="19795">MARLVLITALLGFANLALPGAGAAGAVDWDAARAAGLPKLAETAEPALAPDIPFLDKDGAKVRLADWKGKVVLVNFWATWCAPCRAEMPSLDVLQRELGGDDFQVVTIATGRNPVPAIEKFYDEIGVKDLPILRDERQQLARAMGVLGLPVSVILDTEGREVARLIGDADWSSEAGKSVIIQLTAP</sequence>
<dbReference type="Gene3D" id="3.40.30.10">
    <property type="entry name" value="Glutaredoxin"/>
    <property type="match status" value="1"/>
</dbReference>
<comment type="subcellular location">
    <subcellularLocation>
        <location evidence="1">Cell envelope</location>
    </subcellularLocation>
</comment>
<dbReference type="PANTHER" id="PTHR42852">
    <property type="entry name" value="THIOL:DISULFIDE INTERCHANGE PROTEIN DSBE"/>
    <property type="match status" value="1"/>
</dbReference>
<dbReference type="Pfam" id="PF08534">
    <property type="entry name" value="Redoxin"/>
    <property type="match status" value="1"/>
</dbReference>
<evidence type="ECO:0000256" key="1">
    <source>
        <dbReference type="ARBA" id="ARBA00004196"/>
    </source>
</evidence>
<evidence type="ECO:0000256" key="4">
    <source>
        <dbReference type="SAM" id="SignalP"/>
    </source>
</evidence>
<dbReference type="OrthoDB" id="9799347at2"/>
<dbReference type="RefSeq" id="WP_114075114.1">
    <property type="nucleotide sequence ID" value="NZ_CP030918.1"/>
</dbReference>
<proteinExistence type="predicted"/>
<dbReference type="InterPro" id="IPR017937">
    <property type="entry name" value="Thioredoxin_CS"/>
</dbReference>
<feature type="domain" description="Thioredoxin" evidence="5">
    <location>
        <begin position="43"/>
        <end position="185"/>
    </location>
</feature>
<dbReference type="InterPro" id="IPR013740">
    <property type="entry name" value="Redoxin"/>
</dbReference>